<dbReference type="HAMAP" id="MF_02004">
    <property type="entry name" value="Val_tRNA_synth_type1"/>
    <property type="match status" value="1"/>
</dbReference>
<dbReference type="Gene3D" id="1.10.730.10">
    <property type="entry name" value="Isoleucyl-tRNA Synthetase, Domain 1"/>
    <property type="match status" value="1"/>
</dbReference>
<evidence type="ECO:0000256" key="7">
    <source>
        <dbReference type="ARBA" id="ARBA00022741"/>
    </source>
</evidence>
<evidence type="ECO:0000256" key="9">
    <source>
        <dbReference type="ARBA" id="ARBA00022917"/>
    </source>
</evidence>
<dbReference type="SUPFAM" id="SSF47323">
    <property type="entry name" value="Anticodon-binding domain of a subclass of class I aminoacyl-tRNA synthetases"/>
    <property type="match status" value="1"/>
</dbReference>
<dbReference type="CDD" id="cd07962">
    <property type="entry name" value="Anticodon_Ia_Val"/>
    <property type="match status" value="1"/>
</dbReference>
<dbReference type="Proteomes" id="UP000616769">
    <property type="component" value="Unassembled WGS sequence"/>
</dbReference>
<evidence type="ECO:0000256" key="8">
    <source>
        <dbReference type="ARBA" id="ARBA00022840"/>
    </source>
</evidence>
<dbReference type="SUPFAM" id="SSF50677">
    <property type="entry name" value="ValRS/IleRS/LeuRS editing domain"/>
    <property type="match status" value="1"/>
</dbReference>
<dbReference type="FunFam" id="3.40.50.620:FF:000078">
    <property type="entry name" value="Valine--tRNA ligase, mitochondrial"/>
    <property type="match status" value="1"/>
</dbReference>
<dbReference type="Gene3D" id="3.40.50.620">
    <property type="entry name" value="HUPs"/>
    <property type="match status" value="2"/>
</dbReference>
<dbReference type="InterPro" id="IPR009008">
    <property type="entry name" value="Val/Leu/Ile-tRNA-synth_edit"/>
</dbReference>
<keyword evidence="7 14" id="KW-0547">Nucleotide-binding</keyword>
<evidence type="ECO:0000256" key="1">
    <source>
        <dbReference type="ARBA" id="ARBA00004173"/>
    </source>
</evidence>
<keyword evidence="6 14" id="KW-0436">Ligase</keyword>
<dbReference type="InterPro" id="IPR009080">
    <property type="entry name" value="tRNAsynth_Ia_anticodon-bd"/>
</dbReference>
<keyword evidence="9 14" id="KW-0648">Protein biosynthesis</keyword>
<evidence type="ECO:0000256" key="15">
    <source>
        <dbReference type="SAM" id="MobiDB-lite"/>
    </source>
</evidence>
<evidence type="ECO:0000256" key="11">
    <source>
        <dbReference type="ARBA" id="ARBA00029936"/>
    </source>
</evidence>
<dbReference type="GO" id="GO:0002161">
    <property type="term" value="F:aminoacyl-tRNA deacylase activity"/>
    <property type="evidence" value="ECO:0007669"/>
    <property type="project" value="InterPro"/>
</dbReference>
<evidence type="ECO:0000259" key="16">
    <source>
        <dbReference type="Pfam" id="PF00133"/>
    </source>
</evidence>
<dbReference type="GO" id="GO:0005524">
    <property type="term" value="F:ATP binding"/>
    <property type="evidence" value="ECO:0007669"/>
    <property type="project" value="UniProtKB-KW"/>
</dbReference>
<dbReference type="Gene3D" id="3.90.740.10">
    <property type="entry name" value="Valyl/Leucyl/Isoleucyl-tRNA synthetase, editing domain"/>
    <property type="match status" value="1"/>
</dbReference>
<dbReference type="InterPro" id="IPR013155">
    <property type="entry name" value="M/V/L/I-tRNA-synth_anticd-bd"/>
</dbReference>
<dbReference type="PRINTS" id="PR00986">
    <property type="entry name" value="TRNASYNTHVAL"/>
</dbReference>
<organism evidence="18 19">
    <name type="scientific">Sarcoptes scabiei</name>
    <name type="common">Itch mite</name>
    <name type="synonym">Acarus scabiei</name>
    <dbReference type="NCBI Taxonomy" id="52283"/>
    <lineage>
        <taxon>Eukaryota</taxon>
        <taxon>Metazoa</taxon>
        <taxon>Ecdysozoa</taxon>
        <taxon>Arthropoda</taxon>
        <taxon>Chelicerata</taxon>
        <taxon>Arachnida</taxon>
        <taxon>Acari</taxon>
        <taxon>Acariformes</taxon>
        <taxon>Sarcoptiformes</taxon>
        <taxon>Astigmata</taxon>
        <taxon>Psoroptidia</taxon>
        <taxon>Sarcoptoidea</taxon>
        <taxon>Sarcoptidae</taxon>
        <taxon>Sarcoptinae</taxon>
        <taxon>Sarcoptes</taxon>
    </lineage>
</organism>
<evidence type="ECO:0000256" key="3">
    <source>
        <dbReference type="ARBA" id="ARBA00005594"/>
    </source>
</evidence>
<protein>
    <recommendedName>
        <fullName evidence="12">Valine--tRNA ligase, mitochondrial</fullName>
        <ecNumber evidence="4">6.1.1.9</ecNumber>
    </recommendedName>
    <alternativeName>
        <fullName evidence="11">Valyl-tRNA synthetase</fullName>
    </alternativeName>
</protein>
<dbReference type="EMBL" id="JXLN01015782">
    <property type="protein sequence ID" value="KPM10811.1"/>
    <property type="molecule type" value="Genomic_DNA"/>
</dbReference>
<dbReference type="GO" id="GO:0006438">
    <property type="term" value="P:valyl-tRNA aminoacylation"/>
    <property type="evidence" value="ECO:0007669"/>
    <property type="project" value="InterPro"/>
</dbReference>
<evidence type="ECO:0000259" key="17">
    <source>
        <dbReference type="Pfam" id="PF08264"/>
    </source>
</evidence>
<dbReference type="GO" id="GO:0005739">
    <property type="term" value="C:mitochondrion"/>
    <property type="evidence" value="ECO:0007669"/>
    <property type="project" value="UniProtKB-SubCell"/>
</dbReference>
<evidence type="ECO:0000256" key="5">
    <source>
        <dbReference type="ARBA" id="ARBA00022490"/>
    </source>
</evidence>
<proteinExistence type="inferred from homology"/>
<dbReference type="AlphaFoldDB" id="A0A132AIK5"/>
<accession>A0A132AIK5</accession>
<dbReference type="InterPro" id="IPR014729">
    <property type="entry name" value="Rossmann-like_a/b/a_fold"/>
</dbReference>
<keyword evidence="8 14" id="KW-0067">ATP-binding</keyword>
<dbReference type="NCBIfam" id="TIGR00422">
    <property type="entry name" value="valS"/>
    <property type="match status" value="1"/>
</dbReference>
<comment type="subcellular location">
    <subcellularLocation>
        <location evidence="2">Cytoplasm</location>
    </subcellularLocation>
    <subcellularLocation>
        <location evidence="1">Mitochondrion</location>
    </subcellularLocation>
</comment>
<dbReference type="Pfam" id="PF08264">
    <property type="entry name" value="Anticodon_1"/>
    <property type="match status" value="1"/>
</dbReference>
<evidence type="ECO:0000256" key="12">
    <source>
        <dbReference type="ARBA" id="ARBA00040837"/>
    </source>
</evidence>
<gene>
    <name evidence="18" type="ORF">QR98_0093740</name>
</gene>
<feature type="region of interest" description="Disordered" evidence="15">
    <location>
        <begin position="1021"/>
        <end position="1045"/>
    </location>
</feature>
<comment type="caution">
    <text evidence="18">The sequence shown here is derived from an EMBL/GenBank/DDBJ whole genome shotgun (WGS) entry which is preliminary data.</text>
</comment>
<comment type="catalytic activity">
    <reaction evidence="13">
        <text>tRNA(Val) + L-valine + ATP = L-valyl-tRNA(Val) + AMP + diphosphate</text>
        <dbReference type="Rhea" id="RHEA:10704"/>
        <dbReference type="Rhea" id="RHEA-COMP:9672"/>
        <dbReference type="Rhea" id="RHEA-COMP:9708"/>
        <dbReference type="ChEBI" id="CHEBI:30616"/>
        <dbReference type="ChEBI" id="CHEBI:33019"/>
        <dbReference type="ChEBI" id="CHEBI:57762"/>
        <dbReference type="ChEBI" id="CHEBI:78442"/>
        <dbReference type="ChEBI" id="CHEBI:78537"/>
        <dbReference type="ChEBI" id="CHEBI:456215"/>
        <dbReference type="EC" id="6.1.1.9"/>
    </reaction>
</comment>
<dbReference type="NCBIfam" id="NF004349">
    <property type="entry name" value="PRK05729.1"/>
    <property type="match status" value="1"/>
</dbReference>
<sequence length="1065" mass="123785">MSEDTTKNEPQQQSITSTVVVDGEDGSMKPMTEKELKKAAAKAAKLEKFQKKQEKIKKIEDHKKTKPTETKVAKEKSIITYDRTIVKGEKKDINGPMPNTYSPKYVEAVWYDWWVKSGFFKPEYPNRNILEKNPKGKFTMVIPPPNVTGHLHLGHALTNSIEDCLTRWHRMCGRTTLWNPGCDHAGISTQIVVEKQIWFRDKLTRHDLGREKFLEKVWEWKREKGDHIYDQLKCLGASVDWDRAVFTMDPKMCRAVNEAFVRLHEKSLIYRSKRMVNWCCTLRSVISDIEVKHIDVEKQTFLQVPGYAKPIEVGVLHKFAYPVVDPDPQGPKELIVATTRIETMLGDTAVVIHPNDERYKTVHGKQVQHPFLPKKLPIILDEYVDISFGTGAMKVTPAHDHNDYELGRKHQLDFVVMLSDDGLIASEFGKFSGLKRFDCRVKLLEELKEMNLYHGWEHNKMVVPICERSNDIIEPLIKYQWYVNCKDAAKKALRAVETNQMELIPQNHISTWKHWLSNIQDWCISRQNWWGHRIPVYFARIKNETNAPDFTADNRWFCGRDENEAKQKAAKVLNVEPDSIDLQQDEDVLDTWFSSGLFPFAIFGWPDETDDLKAFYPGELLETGQDILFFWVARMVMLSYMLNDRIPFEKVYLHSIIRDAHGRKMSKSLGNVIDPIHVINGVTLKELHQTILDSNLSKEEKNYAIQGQTKDFPNGIPECGTDALRFGLLAYTHQGRDINLDIKRLEGYRNFCNKIWNAVKFVMMYLKEDWQPNPQHRILSKRESKMEQWILGRLNQMLDRIQKSFETYRFGDITDALYEFWIYRFCNVFVESVKPILQKPENYDPSENISIRQTLYTVVECFLRALHPLMPFITEELYQRLPRRDGTEDWISICIASYPNRDDFDSSVDENLNDGVKLMEDIVHKVRSLKIILNLQKGNLPLYLRFKNESDSSKLWPFIREISTLAGCKTVTILEHNEPPETCLTIQVDAQCVAFVDLNDSPTFDIPKAMENFKQKIQEFKSETAQSESNPDEHSSNPGTTTSSSFDYNLEQLEANFKVLSLMHK</sequence>
<dbReference type="EC" id="6.1.1.9" evidence="4"/>
<evidence type="ECO:0000256" key="13">
    <source>
        <dbReference type="ARBA" id="ARBA00047552"/>
    </source>
</evidence>
<dbReference type="FunFam" id="3.40.50.620:FF:000020">
    <property type="entry name" value="Valine--tRNA ligase, mitochondrial"/>
    <property type="match status" value="1"/>
</dbReference>
<keyword evidence="5" id="KW-0963">Cytoplasm</keyword>
<dbReference type="PANTHER" id="PTHR11946">
    <property type="entry name" value="VALYL-TRNA SYNTHETASES"/>
    <property type="match status" value="1"/>
</dbReference>
<feature type="compositionally biased region" description="Polar residues" evidence="15">
    <location>
        <begin position="1036"/>
        <end position="1045"/>
    </location>
</feature>
<keyword evidence="10 14" id="KW-0030">Aminoacyl-tRNA synthetase</keyword>
<evidence type="ECO:0000313" key="18">
    <source>
        <dbReference type="EMBL" id="KPM10811.1"/>
    </source>
</evidence>
<dbReference type="PROSITE" id="PS00178">
    <property type="entry name" value="AA_TRNA_LIGASE_I"/>
    <property type="match status" value="1"/>
</dbReference>
<dbReference type="FunFam" id="1.10.730.10:FF:000009">
    <property type="entry name" value="Valine--tRNA ligase, mitochondrial"/>
    <property type="match status" value="1"/>
</dbReference>
<dbReference type="VEuPathDB" id="VectorBase:SSCA001116"/>
<dbReference type="Pfam" id="PF00133">
    <property type="entry name" value="tRNA-synt_1"/>
    <property type="match status" value="1"/>
</dbReference>
<evidence type="ECO:0000256" key="14">
    <source>
        <dbReference type="RuleBase" id="RU363035"/>
    </source>
</evidence>
<dbReference type="InterPro" id="IPR001412">
    <property type="entry name" value="aa-tRNA-synth_I_CS"/>
</dbReference>
<dbReference type="SUPFAM" id="SSF52374">
    <property type="entry name" value="Nucleotidylyl transferase"/>
    <property type="match status" value="1"/>
</dbReference>
<feature type="compositionally biased region" description="Polar residues" evidence="15">
    <location>
        <begin position="8"/>
        <end position="19"/>
    </location>
</feature>
<dbReference type="InterPro" id="IPR033705">
    <property type="entry name" value="Anticodon_Ia_Val"/>
</dbReference>
<dbReference type="InterPro" id="IPR002300">
    <property type="entry name" value="aa-tRNA-synth_Ia"/>
</dbReference>
<evidence type="ECO:0000256" key="2">
    <source>
        <dbReference type="ARBA" id="ARBA00004496"/>
    </source>
</evidence>
<feature type="domain" description="Aminoacyl-tRNA synthetase class Ia" evidence="16">
    <location>
        <begin position="110"/>
        <end position="741"/>
    </location>
</feature>
<name>A0A132AIK5_SARSC</name>
<dbReference type="CDD" id="cd00817">
    <property type="entry name" value="ValRS_core"/>
    <property type="match status" value="1"/>
</dbReference>
<comment type="similarity">
    <text evidence="3 14">Belongs to the class-I aminoacyl-tRNA synthetase family.</text>
</comment>
<evidence type="ECO:0000256" key="10">
    <source>
        <dbReference type="ARBA" id="ARBA00023146"/>
    </source>
</evidence>
<dbReference type="FunFam" id="3.90.740.10:FF:000005">
    <property type="entry name" value="Valine--tRNA ligase, mitochondrial"/>
    <property type="match status" value="1"/>
</dbReference>
<dbReference type="GO" id="GO:0005829">
    <property type="term" value="C:cytosol"/>
    <property type="evidence" value="ECO:0007669"/>
    <property type="project" value="TreeGrafter"/>
</dbReference>
<dbReference type="GO" id="GO:0004832">
    <property type="term" value="F:valine-tRNA ligase activity"/>
    <property type="evidence" value="ECO:0007669"/>
    <property type="project" value="UniProtKB-EC"/>
</dbReference>
<dbReference type="InterPro" id="IPR002303">
    <property type="entry name" value="Valyl-tRNA_ligase"/>
</dbReference>
<feature type="domain" description="Methionyl/Valyl/Leucyl/Isoleucyl-tRNA synthetase anticodon-binding" evidence="17">
    <location>
        <begin position="787"/>
        <end position="937"/>
    </location>
</feature>
<evidence type="ECO:0000256" key="6">
    <source>
        <dbReference type="ARBA" id="ARBA00022598"/>
    </source>
</evidence>
<dbReference type="OrthoDB" id="629407at2759"/>
<reference evidence="18 19" key="1">
    <citation type="journal article" date="2015" name="Parasit. Vectors">
        <title>Draft genome of the scabies mite.</title>
        <authorList>
            <person name="Rider S.D.Jr."/>
            <person name="Morgan M.S."/>
            <person name="Arlian L.G."/>
        </authorList>
    </citation>
    <scope>NUCLEOTIDE SEQUENCE [LARGE SCALE GENOMIC DNA]</scope>
    <source>
        <strain evidence="18">Arlian Lab</strain>
    </source>
</reference>
<dbReference type="PANTHER" id="PTHR11946:SF109">
    <property type="entry name" value="VALINE--TRNA LIGASE"/>
    <property type="match status" value="1"/>
</dbReference>
<evidence type="ECO:0000313" key="19">
    <source>
        <dbReference type="Proteomes" id="UP000616769"/>
    </source>
</evidence>
<evidence type="ECO:0000256" key="4">
    <source>
        <dbReference type="ARBA" id="ARBA00013169"/>
    </source>
</evidence>
<feature type="region of interest" description="Disordered" evidence="15">
    <location>
        <begin position="1"/>
        <end position="28"/>
    </location>
</feature>